<sequence>MARRDTHVEYIVKESVYKVALANLPAGTAANQTIELGPITVREYRQNTSQTINAGKWVLWGISSETFVCEWRDGAWEPPANLVVISD</sequence>
<dbReference type="RefSeq" id="WP_186737554.1">
    <property type="nucleotide sequence ID" value="NZ_VFIA01000011.1"/>
</dbReference>
<gene>
    <name evidence="1" type="ORF">FH603_2279</name>
</gene>
<name>A0ABR6W703_9BACT</name>
<evidence type="ECO:0000313" key="1">
    <source>
        <dbReference type="EMBL" id="MBC3791771.1"/>
    </source>
</evidence>
<dbReference type="EMBL" id="VFIA01000011">
    <property type="protein sequence ID" value="MBC3791771.1"/>
    <property type="molecule type" value="Genomic_DNA"/>
</dbReference>
<reference evidence="1 2" key="1">
    <citation type="submission" date="2019-06" db="EMBL/GenBank/DDBJ databases">
        <title>Spirosoma utsteinense sp. nov. isolated from Antarctic ice-free soils.</title>
        <authorList>
            <person name="Tahon G."/>
        </authorList>
    </citation>
    <scope>NUCLEOTIDE SEQUENCE [LARGE SCALE GENOMIC DNA]</scope>
    <source>
        <strain evidence="1 2">LMG 31447</strain>
    </source>
</reference>
<organism evidence="1 2">
    <name type="scientific">Spirosoma utsteinense</name>
    <dbReference type="NCBI Taxonomy" id="2585773"/>
    <lineage>
        <taxon>Bacteria</taxon>
        <taxon>Pseudomonadati</taxon>
        <taxon>Bacteroidota</taxon>
        <taxon>Cytophagia</taxon>
        <taxon>Cytophagales</taxon>
        <taxon>Cytophagaceae</taxon>
        <taxon>Spirosoma</taxon>
    </lineage>
</organism>
<protein>
    <submittedName>
        <fullName evidence="1">Uncharacterized protein</fullName>
    </submittedName>
</protein>
<comment type="caution">
    <text evidence="1">The sequence shown here is derived from an EMBL/GenBank/DDBJ whole genome shotgun (WGS) entry which is preliminary data.</text>
</comment>
<dbReference type="Proteomes" id="UP000700732">
    <property type="component" value="Unassembled WGS sequence"/>
</dbReference>
<proteinExistence type="predicted"/>
<accession>A0ABR6W703</accession>
<evidence type="ECO:0000313" key="2">
    <source>
        <dbReference type="Proteomes" id="UP000700732"/>
    </source>
</evidence>
<keyword evidence="2" id="KW-1185">Reference proteome</keyword>